<protein>
    <submittedName>
        <fullName evidence="1">Uncharacterized protein</fullName>
    </submittedName>
</protein>
<proteinExistence type="predicted"/>
<evidence type="ECO:0000313" key="1">
    <source>
        <dbReference type="EMBL" id="MBP2240774.1"/>
    </source>
</evidence>
<evidence type="ECO:0000313" key="2">
    <source>
        <dbReference type="Proteomes" id="UP001519293"/>
    </source>
</evidence>
<dbReference type="EMBL" id="JAGIKZ010000005">
    <property type="protein sequence ID" value="MBP2240774.1"/>
    <property type="molecule type" value="Genomic_DNA"/>
</dbReference>
<keyword evidence="2" id="KW-1185">Reference proteome</keyword>
<dbReference type="Proteomes" id="UP001519293">
    <property type="component" value="Unassembled WGS sequence"/>
</dbReference>
<sequence length="125" mass="15231">MKQAPLVMEEDLQLVKEYVLLPILLDVLESDITKFRTAKLKMNDIYEKSLRQVQDQIITKMAELRKQMRERGIKVYEQQQNKLFVEAHYLCRGYHHKFSMLWNLVRAEQYKCLNMYLHIDLRKKR</sequence>
<comment type="caution">
    <text evidence="1">The sequence shown here is derived from an EMBL/GenBank/DDBJ whole genome shotgun (WGS) entry which is preliminary data.</text>
</comment>
<gene>
    <name evidence="1" type="ORF">J2Z40_001333</name>
</gene>
<dbReference type="InterPro" id="IPR058600">
    <property type="entry name" value="YhjD-like"/>
</dbReference>
<accession>A0ABS4RD02</accession>
<reference evidence="1 2" key="1">
    <citation type="submission" date="2021-03" db="EMBL/GenBank/DDBJ databases">
        <title>Genomic Encyclopedia of Type Strains, Phase IV (KMG-IV): sequencing the most valuable type-strain genomes for metagenomic binning, comparative biology and taxonomic classification.</title>
        <authorList>
            <person name="Goeker M."/>
        </authorList>
    </citation>
    <scope>NUCLEOTIDE SEQUENCE [LARGE SCALE GENOMIC DNA]</scope>
    <source>
        <strain evidence="1 2">DSM 26675</strain>
    </source>
</reference>
<name>A0ABS4RD02_9BACI</name>
<dbReference type="Pfam" id="PF26325">
    <property type="entry name" value="YhjD"/>
    <property type="match status" value="1"/>
</dbReference>
<organism evidence="1 2">
    <name type="scientific">Cytobacillus eiseniae</name>
    <dbReference type="NCBI Taxonomy" id="762947"/>
    <lineage>
        <taxon>Bacteria</taxon>
        <taxon>Bacillati</taxon>
        <taxon>Bacillota</taxon>
        <taxon>Bacilli</taxon>
        <taxon>Bacillales</taxon>
        <taxon>Bacillaceae</taxon>
        <taxon>Cytobacillus</taxon>
    </lineage>
</organism>
<dbReference type="RefSeq" id="WP_066395715.1">
    <property type="nucleotide sequence ID" value="NZ_JAGIKZ010000005.1"/>
</dbReference>